<comment type="caution">
    <text evidence="11">The sequence shown here is derived from an EMBL/GenBank/DDBJ whole genome shotgun (WGS) entry which is preliminary data.</text>
</comment>
<evidence type="ECO:0000256" key="5">
    <source>
        <dbReference type="ARBA" id="ARBA00022989"/>
    </source>
</evidence>
<dbReference type="InterPro" id="IPR003599">
    <property type="entry name" value="Ig_sub"/>
</dbReference>
<evidence type="ECO:0000256" key="7">
    <source>
        <dbReference type="ARBA" id="ARBA00023157"/>
    </source>
</evidence>
<dbReference type="SMART" id="SM00406">
    <property type="entry name" value="IGv"/>
    <property type="match status" value="1"/>
</dbReference>
<evidence type="ECO:0000313" key="11">
    <source>
        <dbReference type="EMBL" id="KAL2081058.1"/>
    </source>
</evidence>
<organism evidence="11 12">
    <name type="scientific">Coilia grayii</name>
    <name type="common">Gray's grenadier anchovy</name>
    <dbReference type="NCBI Taxonomy" id="363190"/>
    <lineage>
        <taxon>Eukaryota</taxon>
        <taxon>Metazoa</taxon>
        <taxon>Chordata</taxon>
        <taxon>Craniata</taxon>
        <taxon>Vertebrata</taxon>
        <taxon>Euteleostomi</taxon>
        <taxon>Actinopterygii</taxon>
        <taxon>Neopterygii</taxon>
        <taxon>Teleostei</taxon>
        <taxon>Clupei</taxon>
        <taxon>Clupeiformes</taxon>
        <taxon>Clupeoidei</taxon>
        <taxon>Engraulidae</taxon>
        <taxon>Coilinae</taxon>
        <taxon>Coilia</taxon>
    </lineage>
</organism>
<dbReference type="InterPro" id="IPR007110">
    <property type="entry name" value="Ig-like_dom"/>
</dbReference>
<dbReference type="Proteomes" id="UP001591681">
    <property type="component" value="Unassembled WGS sequence"/>
</dbReference>
<keyword evidence="7" id="KW-1015">Disulfide bond</keyword>
<evidence type="ECO:0000256" key="3">
    <source>
        <dbReference type="ARBA" id="ARBA00022729"/>
    </source>
</evidence>
<dbReference type="AlphaFoldDB" id="A0ABD1J1H1"/>
<keyword evidence="6" id="KW-0472">Membrane</keyword>
<dbReference type="SUPFAM" id="SSF48726">
    <property type="entry name" value="Immunoglobulin"/>
    <property type="match status" value="1"/>
</dbReference>
<gene>
    <name evidence="11" type="ORF">ACEWY4_022911</name>
</gene>
<dbReference type="InterPro" id="IPR013106">
    <property type="entry name" value="Ig_V-set"/>
</dbReference>
<protein>
    <recommendedName>
        <fullName evidence="10">Ig-like domain-containing protein</fullName>
    </recommendedName>
</protein>
<dbReference type="InterPro" id="IPR036179">
    <property type="entry name" value="Ig-like_dom_sf"/>
</dbReference>
<keyword evidence="4" id="KW-0677">Repeat</keyword>
<proteinExistence type="predicted"/>
<keyword evidence="12" id="KW-1185">Reference proteome</keyword>
<sequence>MSRFLVLYLILPAIMVLCEGRVVKVPDGPLVRVEGQDVAIRCDVSNYEGPRDQDFEWMMVQAGNKYQIVSTFDNRFPDATLFRDRVSSGDISIKKLSDSSAELRIKKVRATDSATYQCSTPSTDTVLSGNYEADVELRGDLVWKPGV</sequence>
<evidence type="ECO:0000256" key="1">
    <source>
        <dbReference type="ARBA" id="ARBA00004167"/>
    </source>
</evidence>
<dbReference type="InterPro" id="IPR013783">
    <property type="entry name" value="Ig-like_fold"/>
</dbReference>
<keyword evidence="3 9" id="KW-0732">Signal</keyword>
<dbReference type="PROSITE" id="PS50835">
    <property type="entry name" value="IG_LIKE"/>
    <property type="match status" value="1"/>
</dbReference>
<feature type="domain" description="Ig-like" evidence="10">
    <location>
        <begin position="12"/>
        <end position="128"/>
    </location>
</feature>
<dbReference type="SMART" id="SM00409">
    <property type="entry name" value="IG"/>
    <property type="match status" value="1"/>
</dbReference>
<feature type="signal peptide" evidence="9">
    <location>
        <begin position="1"/>
        <end position="20"/>
    </location>
</feature>
<evidence type="ECO:0000313" key="12">
    <source>
        <dbReference type="Proteomes" id="UP001591681"/>
    </source>
</evidence>
<evidence type="ECO:0000256" key="9">
    <source>
        <dbReference type="SAM" id="SignalP"/>
    </source>
</evidence>
<feature type="chain" id="PRO_5044768055" description="Ig-like domain-containing protein" evidence="9">
    <location>
        <begin position="21"/>
        <end position="147"/>
    </location>
</feature>
<keyword evidence="8" id="KW-0393">Immunoglobulin domain</keyword>
<reference evidence="11 12" key="1">
    <citation type="submission" date="2024-09" db="EMBL/GenBank/DDBJ databases">
        <title>A chromosome-level genome assembly of Gray's grenadier anchovy, Coilia grayii.</title>
        <authorList>
            <person name="Fu Z."/>
        </authorList>
    </citation>
    <scope>NUCLEOTIDE SEQUENCE [LARGE SCALE GENOMIC DNA]</scope>
    <source>
        <strain evidence="11">G4</strain>
        <tissue evidence="11">Muscle</tissue>
    </source>
</reference>
<evidence type="ECO:0000256" key="8">
    <source>
        <dbReference type="ARBA" id="ARBA00023319"/>
    </source>
</evidence>
<dbReference type="FunFam" id="2.60.40.10:FF:000191">
    <property type="entry name" value="Immunoglobulin superfamily member 3"/>
    <property type="match status" value="1"/>
</dbReference>
<dbReference type="GO" id="GO:0016020">
    <property type="term" value="C:membrane"/>
    <property type="evidence" value="ECO:0007669"/>
    <property type="project" value="UniProtKB-SubCell"/>
</dbReference>
<evidence type="ECO:0000259" key="10">
    <source>
        <dbReference type="PROSITE" id="PS50835"/>
    </source>
</evidence>
<dbReference type="Pfam" id="PF07686">
    <property type="entry name" value="V-set"/>
    <property type="match status" value="1"/>
</dbReference>
<dbReference type="Gene3D" id="2.60.40.10">
    <property type="entry name" value="Immunoglobulins"/>
    <property type="match status" value="1"/>
</dbReference>
<keyword evidence="5" id="KW-1133">Transmembrane helix</keyword>
<name>A0ABD1J1H1_9TELE</name>
<comment type="subcellular location">
    <subcellularLocation>
        <location evidence="1">Membrane</location>
        <topology evidence="1">Single-pass membrane protein</topology>
    </subcellularLocation>
</comment>
<keyword evidence="2" id="KW-0812">Transmembrane</keyword>
<accession>A0ABD1J1H1</accession>
<evidence type="ECO:0000256" key="4">
    <source>
        <dbReference type="ARBA" id="ARBA00022737"/>
    </source>
</evidence>
<dbReference type="EMBL" id="JBHFQA010000020">
    <property type="protein sequence ID" value="KAL2081058.1"/>
    <property type="molecule type" value="Genomic_DNA"/>
</dbReference>
<evidence type="ECO:0000256" key="2">
    <source>
        <dbReference type="ARBA" id="ARBA00022692"/>
    </source>
</evidence>
<evidence type="ECO:0000256" key="6">
    <source>
        <dbReference type="ARBA" id="ARBA00023136"/>
    </source>
</evidence>